<evidence type="ECO:0000256" key="2">
    <source>
        <dbReference type="ARBA" id="ARBA00023284"/>
    </source>
</evidence>
<dbReference type="Proteomes" id="UP000054454">
    <property type="component" value="Unassembled WGS sequence"/>
</dbReference>
<evidence type="ECO:0000313" key="6">
    <source>
        <dbReference type="EMBL" id="KTW27772.1"/>
    </source>
</evidence>
<dbReference type="FunFam" id="3.40.30.10:FF:000026">
    <property type="entry name" value="Glutaredoxin 2"/>
    <property type="match status" value="1"/>
</dbReference>
<dbReference type="InterPro" id="IPR036249">
    <property type="entry name" value="Thioredoxin-like_sf"/>
</dbReference>
<dbReference type="InterPro" id="IPR011899">
    <property type="entry name" value="Glutaredoxin_euk/vir"/>
</dbReference>
<dbReference type="PRINTS" id="PR00160">
    <property type="entry name" value="GLUTAREDOXIN"/>
</dbReference>
<dbReference type="RefSeq" id="XP_018225654.1">
    <property type="nucleotide sequence ID" value="XM_018370765.1"/>
</dbReference>
<dbReference type="GeneID" id="28936968"/>
<evidence type="ECO:0000256" key="1">
    <source>
        <dbReference type="ARBA" id="ARBA00000217"/>
    </source>
</evidence>
<comment type="caution">
    <text evidence="6">The sequence shown here is derived from an EMBL/GenBank/DDBJ whole genome shotgun (WGS) entry which is preliminary data.</text>
</comment>
<dbReference type="NCBIfam" id="TIGR02180">
    <property type="entry name" value="GRX_euk"/>
    <property type="match status" value="1"/>
</dbReference>
<dbReference type="PANTHER" id="PTHR45694">
    <property type="entry name" value="GLUTAREDOXIN 2"/>
    <property type="match status" value="1"/>
</dbReference>
<reference evidence="7" key="1">
    <citation type="journal article" date="2016" name="Nat. Commun.">
        <title>Genome analysis of three Pneumocystis species reveals adaptation mechanisms to life exclusively in mammalian hosts.</title>
        <authorList>
            <person name="Ma L."/>
            <person name="Chen Z."/>
            <person name="Huang D.W."/>
            <person name="Kutty G."/>
            <person name="Ishihara M."/>
            <person name="Wang H."/>
            <person name="Abouelleil A."/>
            <person name="Bishop L."/>
            <person name="Davey E."/>
            <person name="Deng R."/>
            <person name="Deng X."/>
            <person name="Fan L."/>
            <person name="Fantoni G."/>
            <person name="Fitzgerald M."/>
            <person name="Gogineni E."/>
            <person name="Goldberg J.M."/>
            <person name="Handley G."/>
            <person name="Hu X."/>
            <person name="Huber C."/>
            <person name="Jiao X."/>
            <person name="Jones K."/>
            <person name="Levin J.Z."/>
            <person name="Liu Y."/>
            <person name="Macdonald P."/>
            <person name="Melnikov A."/>
            <person name="Raley C."/>
            <person name="Sassi M."/>
            <person name="Sherman B.T."/>
            <person name="Song X."/>
            <person name="Sykes S."/>
            <person name="Tran B."/>
            <person name="Walsh L."/>
            <person name="Xia Y."/>
            <person name="Yang J."/>
            <person name="Young S."/>
            <person name="Zeng Q."/>
            <person name="Zheng X."/>
            <person name="Stephens R."/>
            <person name="Nusbaum C."/>
            <person name="Birren B.W."/>
            <person name="Azadi P."/>
            <person name="Lempicki R.A."/>
            <person name="Cuomo C.A."/>
            <person name="Kovacs J.A."/>
        </authorList>
    </citation>
    <scope>NUCLEOTIDE SEQUENCE [LARGE SCALE GENOMIC DNA]</scope>
    <source>
        <strain evidence="7">B80</strain>
    </source>
</reference>
<dbReference type="GO" id="GO:0004602">
    <property type="term" value="F:glutathione peroxidase activity"/>
    <property type="evidence" value="ECO:0007669"/>
    <property type="project" value="UniProtKB-EC"/>
</dbReference>
<comment type="catalytic activity">
    <reaction evidence="1">
        <text>2 glutathione + H2O2 = glutathione disulfide + 2 H2O</text>
        <dbReference type="Rhea" id="RHEA:16833"/>
        <dbReference type="ChEBI" id="CHEBI:15377"/>
        <dbReference type="ChEBI" id="CHEBI:16240"/>
        <dbReference type="ChEBI" id="CHEBI:57925"/>
        <dbReference type="ChEBI" id="CHEBI:58297"/>
        <dbReference type="EC" id="1.11.1.9"/>
    </reaction>
</comment>
<dbReference type="InterPro" id="IPR014025">
    <property type="entry name" value="Glutaredoxin_subgr"/>
</dbReference>
<dbReference type="VEuPathDB" id="FungiDB:T552_02212"/>
<dbReference type="GO" id="GO:0004364">
    <property type="term" value="F:glutathione transferase activity"/>
    <property type="evidence" value="ECO:0007669"/>
    <property type="project" value="UniProtKB-EC"/>
</dbReference>
<gene>
    <name evidence="6" type="ORF">T552_02212</name>
</gene>
<dbReference type="Pfam" id="PF00462">
    <property type="entry name" value="Glutaredoxin"/>
    <property type="match status" value="1"/>
</dbReference>
<dbReference type="PROSITE" id="PS51354">
    <property type="entry name" value="GLUTAREDOXIN_2"/>
    <property type="match status" value="1"/>
</dbReference>
<proteinExistence type="predicted"/>
<keyword evidence="2" id="KW-0676">Redox-active center</keyword>
<protein>
    <submittedName>
        <fullName evidence="6">Glutaredoxin</fullName>
    </submittedName>
</protein>
<dbReference type="Gene3D" id="3.40.30.10">
    <property type="entry name" value="Glutaredoxin"/>
    <property type="match status" value="1"/>
</dbReference>
<dbReference type="AlphaFoldDB" id="A0A0W4ZHC7"/>
<dbReference type="EMBL" id="LFVZ01000009">
    <property type="protein sequence ID" value="KTW27772.1"/>
    <property type="molecule type" value="Genomic_DNA"/>
</dbReference>
<dbReference type="GO" id="GO:0015038">
    <property type="term" value="F:glutathione disulfide oxidoreductase activity"/>
    <property type="evidence" value="ECO:0007669"/>
    <property type="project" value="EnsemblFungi"/>
</dbReference>
<comment type="catalytic activity">
    <reaction evidence="3">
        <text>1-chloro-2,4-dinitrobenzene + glutathione = 2,4-dinitrophenyl-S-glutathione + chloride + H(+)</text>
        <dbReference type="Rhea" id="RHEA:51220"/>
        <dbReference type="ChEBI" id="CHEBI:15378"/>
        <dbReference type="ChEBI" id="CHEBI:17996"/>
        <dbReference type="ChEBI" id="CHEBI:34718"/>
        <dbReference type="ChEBI" id="CHEBI:57925"/>
        <dbReference type="ChEBI" id="CHEBI:133977"/>
        <dbReference type="EC" id="2.5.1.18"/>
    </reaction>
</comment>
<dbReference type="GO" id="GO:0005829">
    <property type="term" value="C:cytosol"/>
    <property type="evidence" value="ECO:0007669"/>
    <property type="project" value="EnsemblFungi"/>
</dbReference>
<evidence type="ECO:0000256" key="3">
    <source>
        <dbReference type="ARBA" id="ARBA00035808"/>
    </source>
</evidence>
<dbReference type="PANTHER" id="PTHR45694:SF18">
    <property type="entry name" value="GLUTAREDOXIN-1-RELATED"/>
    <property type="match status" value="1"/>
</dbReference>
<organism evidence="6 7">
    <name type="scientific">Pneumocystis carinii (strain B80)</name>
    <name type="common">Rat pneumocystis pneumonia agent</name>
    <name type="synonym">Pneumocystis carinii f. sp. carinii</name>
    <dbReference type="NCBI Taxonomy" id="1408658"/>
    <lineage>
        <taxon>Eukaryota</taxon>
        <taxon>Fungi</taxon>
        <taxon>Dikarya</taxon>
        <taxon>Ascomycota</taxon>
        <taxon>Taphrinomycotina</taxon>
        <taxon>Pneumocystomycetes</taxon>
        <taxon>Pneumocystaceae</taxon>
        <taxon>Pneumocystis</taxon>
    </lineage>
</organism>
<keyword evidence="7" id="KW-1185">Reference proteome</keyword>
<comment type="catalytic activity">
    <reaction evidence="4">
        <text>RX + glutathione = an S-substituted glutathione + a halide anion + H(+)</text>
        <dbReference type="Rhea" id="RHEA:16437"/>
        <dbReference type="ChEBI" id="CHEBI:15378"/>
        <dbReference type="ChEBI" id="CHEBI:16042"/>
        <dbReference type="ChEBI" id="CHEBI:17792"/>
        <dbReference type="ChEBI" id="CHEBI:57925"/>
        <dbReference type="ChEBI" id="CHEBI:90779"/>
        <dbReference type="EC" id="2.5.1.18"/>
    </reaction>
</comment>
<dbReference type="GO" id="GO:0005634">
    <property type="term" value="C:nucleus"/>
    <property type="evidence" value="ECO:0007669"/>
    <property type="project" value="TreeGrafter"/>
</dbReference>
<evidence type="ECO:0000256" key="4">
    <source>
        <dbReference type="ARBA" id="ARBA00047960"/>
    </source>
</evidence>
<dbReference type="SUPFAM" id="SSF52833">
    <property type="entry name" value="Thioredoxin-like"/>
    <property type="match status" value="1"/>
</dbReference>
<name>A0A0W4ZHC7_PNEC8</name>
<dbReference type="OrthoDB" id="418495at2759"/>
<dbReference type="GO" id="GO:0034599">
    <property type="term" value="P:cellular response to oxidative stress"/>
    <property type="evidence" value="ECO:0007669"/>
    <property type="project" value="TreeGrafter"/>
</dbReference>
<evidence type="ECO:0000313" key="7">
    <source>
        <dbReference type="Proteomes" id="UP000054454"/>
    </source>
</evidence>
<accession>A0A0W4ZHC7</accession>
<evidence type="ECO:0000259" key="5">
    <source>
        <dbReference type="Pfam" id="PF00462"/>
    </source>
</evidence>
<feature type="domain" description="Glutaredoxin" evidence="5">
    <location>
        <begin position="18"/>
        <end position="80"/>
    </location>
</feature>
<sequence>MSEEVKKQVESLISKHKVVVFSKTYCSFCNSTKRILEEEGFDSYVLELDKIENGAEIQEFLFEMTSQKTVPNIFIGGKHIGGNSDLEGLRNSGELKKYLK</sequence>
<dbReference type="InterPro" id="IPR002109">
    <property type="entry name" value="Glutaredoxin"/>
</dbReference>
<dbReference type="CDD" id="cd03419">
    <property type="entry name" value="GRX_GRXh_1_2_like"/>
    <property type="match status" value="1"/>
</dbReference>